<dbReference type="Gramene" id="PNT61756">
    <property type="protein sequence ID" value="PNT61756"/>
    <property type="gene ID" value="BRADI_5g20323v3"/>
</dbReference>
<dbReference type="AlphaFoldDB" id="A0A2K2CI99"/>
<reference evidence="1 2" key="1">
    <citation type="journal article" date="2010" name="Nature">
        <title>Genome sequencing and analysis of the model grass Brachypodium distachyon.</title>
        <authorList>
            <consortium name="International Brachypodium Initiative"/>
        </authorList>
    </citation>
    <scope>NUCLEOTIDE SEQUENCE [LARGE SCALE GENOMIC DNA]</scope>
    <source>
        <strain evidence="1 2">Bd21</strain>
    </source>
</reference>
<name>A0A2K2CI99_BRADI</name>
<reference evidence="1" key="2">
    <citation type="submission" date="2017-06" db="EMBL/GenBank/DDBJ databases">
        <title>WGS assembly of Brachypodium distachyon.</title>
        <authorList>
            <consortium name="The International Brachypodium Initiative"/>
            <person name="Lucas S."/>
            <person name="Harmon-Smith M."/>
            <person name="Lail K."/>
            <person name="Tice H."/>
            <person name="Grimwood J."/>
            <person name="Bruce D."/>
            <person name="Barry K."/>
            <person name="Shu S."/>
            <person name="Lindquist E."/>
            <person name="Wang M."/>
            <person name="Pitluck S."/>
            <person name="Vogel J.P."/>
            <person name="Garvin D.F."/>
            <person name="Mockler T.C."/>
            <person name="Schmutz J."/>
            <person name="Rokhsar D."/>
            <person name="Bevan M.W."/>
        </authorList>
    </citation>
    <scope>NUCLEOTIDE SEQUENCE</scope>
    <source>
        <strain evidence="1">Bd21</strain>
    </source>
</reference>
<dbReference type="Proteomes" id="UP000008810">
    <property type="component" value="Chromosome 5"/>
</dbReference>
<reference evidence="2" key="3">
    <citation type="submission" date="2018-08" db="UniProtKB">
        <authorList>
            <consortium name="EnsemblPlants"/>
        </authorList>
    </citation>
    <scope>IDENTIFICATION</scope>
    <source>
        <strain evidence="2">cv. Bd21</strain>
    </source>
</reference>
<gene>
    <name evidence="1" type="ORF">BRADI_5g20323v3</name>
</gene>
<evidence type="ECO:0000313" key="1">
    <source>
        <dbReference type="EMBL" id="PNT61756.1"/>
    </source>
</evidence>
<evidence type="ECO:0000313" key="3">
    <source>
        <dbReference type="Proteomes" id="UP000008810"/>
    </source>
</evidence>
<sequence length="111" mass="12153">MPCQWPSRARPLSNYGRDLLRCRHAAAACIPDPEAGDCVVSIFSFCTETDGLASAAGDTMRGTNVTCTRRVSGALSVEWHGITASDILVQMASNEIPTDRTEQKQWLLQIR</sequence>
<keyword evidence="3" id="KW-1185">Reference proteome</keyword>
<dbReference type="EMBL" id="CM000884">
    <property type="protein sequence ID" value="PNT61756.1"/>
    <property type="molecule type" value="Genomic_DNA"/>
</dbReference>
<dbReference type="EnsemblPlants" id="PNT61756">
    <property type="protein sequence ID" value="PNT61756"/>
    <property type="gene ID" value="BRADI_5g20323v3"/>
</dbReference>
<evidence type="ECO:0000313" key="2">
    <source>
        <dbReference type="EnsemblPlants" id="PNT61756"/>
    </source>
</evidence>
<organism evidence="1">
    <name type="scientific">Brachypodium distachyon</name>
    <name type="common">Purple false brome</name>
    <name type="synonym">Trachynia distachya</name>
    <dbReference type="NCBI Taxonomy" id="15368"/>
    <lineage>
        <taxon>Eukaryota</taxon>
        <taxon>Viridiplantae</taxon>
        <taxon>Streptophyta</taxon>
        <taxon>Embryophyta</taxon>
        <taxon>Tracheophyta</taxon>
        <taxon>Spermatophyta</taxon>
        <taxon>Magnoliopsida</taxon>
        <taxon>Liliopsida</taxon>
        <taxon>Poales</taxon>
        <taxon>Poaceae</taxon>
        <taxon>BOP clade</taxon>
        <taxon>Pooideae</taxon>
        <taxon>Stipodae</taxon>
        <taxon>Brachypodieae</taxon>
        <taxon>Brachypodium</taxon>
    </lineage>
</organism>
<protein>
    <submittedName>
        <fullName evidence="1 2">Uncharacterized protein</fullName>
    </submittedName>
</protein>
<proteinExistence type="predicted"/>
<accession>A0A2K2CI99</accession>
<dbReference type="InParanoid" id="A0A2K2CI99"/>